<dbReference type="Proteomes" id="UP000310168">
    <property type="component" value="Unassembled WGS sequence"/>
</dbReference>
<protein>
    <recommendedName>
        <fullName evidence="3">Phage tail tape measure protein</fullName>
    </recommendedName>
</protein>
<gene>
    <name evidence="1" type="ORF">EZH24_13740</name>
</gene>
<dbReference type="EMBL" id="SJDU01000885">
    <property type="protein sequence ID" value="TKZ18123.1"/>
    <property type="molecule type" value="Genomic_DNA"/>
</dbReference>
<name>A0ABY2TLE0_9SPIR</name>
<sequence length="98" mass="10317">QFEKMEAELMKAELSALVVELGNSLLPALNEDLLPVMQDKIVPIAEKMILTIIALIKTFSDLPAPLQAVSVGFVSLAAGFGPALKGIVGLSKGITEAK</sequence>
<evidence type="ECO:0000313" key="1">
    <source>
        <dbReference type="EMBL" id="TKZ18123.1"/>
    </source>
</evidence>
<reference evidence="1 2" key="1">
    <citation type="journal article" date="2019" name="Anaerobe">
        <title>Brachyspira catarrhinii sp. nov., an anaerobic intestinal spirochaete isolated from vervet monkeys may have been misidentified as Brachyspira aalborgi in previous studies.</title>
        <authorList>
            <person name="Phillips N.D."/>
            <person name="La T."/>
            <person name="Hampson D.J."/>
        </authorList>
    </citation>
    <scope>NUCLEOTIDE SEQUENCE [LARGE SCALE GENOMIC DNA]</scope>
    <source>
        <strain evidence="1 2">Z12</strain>
    </source>
</reference>
<evidence type="ECO:0008006" key="3">
    <source>
        <dbReference type="Google" id="ProtNLM"/>
    </source>
</evidence>
<keyword evidence="2" id="KW-1185">Reference proteome</keyword>
<organism evidence="1 2">
    <name type="scientific">Brachyspira catarrhinii</name>
    <dbReference type="NCBI Taxonomy" id="2528966"/>
    <lineage>
        <taxon>Bacteria</taxon>
        <taxon>Pseudomonadati</taxon>
        <taxon>Spirochaetota</taxon>
        <taxon>Spirochaetia</taxon>
        <taxon>Brachyspirales</taxon>
        <taxon>Brachyspiraceae</taxon>
        <taxon>Brachyspira</taxon>
    </lineage>
</organism>
<evidence type="ECO:0000313" key="2">
    <source>
        <dbReference type="Proteomes" id="UP000310168"/>
    </source>
</evidence>
<feature type="non-terminal residue" evidence="1">
    <location>
        <position position="1"/>
    </location>
</feature>
<comment type="caution">
    <text evidence="1">The sequence shown here is derived from an EMBL/GenBank/DDBJ whole genome shotgun (WGS) entry which is preliminary data.</text>
</comment>
<proteinExistence type="predicted"/>
<feature type="non-terminal residue" evidence="1">
    <location>
        <position position="98"/>
    </location>
</feature>
<accession>A0ABY2TLE0</accession>